<dbReference type="InterPro" id="IPR006311">
    <property type="entry name" value="TAT_signal"/>
</dbReference>
<feature type="domain" description="Cytochrome c" evidence="10">
    <location>
        <begin position="75"/>
        <end position="232"/>
    </location>
</feature>
<keyword evidence="5" id="KW-0560">Oxidoreductase</keyword>
<organism evidence="11 12">
    <name type="scientific">Burkholderia ubonensis</name>
    <dbReference type="NCBI Taxonomy" id="101571"/>
    <lineage>
        <taxon>Bacteria</taxon>
        <taxon>Pseudomonadati</taxon>
        <taxon>Pseudomonadota</taxon>
        <taxon>Betaproteobacteria</taxon>
        <taxon>Burkholderiales</taxon>
        <taxon>Burkholderiaceae</taxon>
        <taxon>Burkholderia</taxon>
        <taxon>Burkholderia cepacia complex</taxon>
    </lineage>
</organism>
<dbReference type="GO" id="GO:0009055">
    <property type="term" value="F:electron transfer activity"/>
    <property type="evidence" value="ECO:0007669"/>
    <property type="project" value="InterPro"/>
</dbReference>
<evidence type="ECO:0000256" key="6">
    <source>
        <dbReference type="ARBA" id="ARBA00023004"/>
    </source>
</evidence>
<evidence type="ECO:0000259" key="10">
    <source>
        <dbReference type="PROSITE" id="PS51007"/>
    </source>
</evidence>
<keyword evidence="3 7" id="KW-0479">Metal-binding</keyword>
<evidence type="ECO:0000313" key="12">
    <source>
        <dbReference type="Proteomes" id="UP000065521"/>
    </source>
</evidence>
<dbReference type="GO" id="GO:0030313">
    <property type="term" value="C:cell envelope"/>
    <property type="evidence" value="ECO:0007669"/>
    <property type="project" value="UniProtKB-SubCell"/>
</dbReference>
<name>A0A102KNA5_9BURK</name>
<dbReference type="InterPro" id="IPR004852">
    <property type="entry name" value="Di-haem_cyt_c_peroxidsae"/>
</dbReference>
<evidence type="ECO:0000256" key="8">
    <source>
        <dbReference type="SAM" id="MobiDB-lite"/>
    </source>
</evidence>
<dbReference type="Pfam" id="PF03150">
    <property type="entry name" value="CCP_MauG"/>
    <property type="match status" value="1"/>
</dbReference>
<dbReference type="GO" id="GO:0004130">
    <property type="term" value="F:cytochrome-c peroxidase activity"/>
    <property type="evidence" value="ECO:0007669"/>
    <property type="project" value="TreeGrafter"/>
</dbReference>
<dbReference type="Proteomes" id="UP000065521">
    <property type="component" value="Unassembled WGS sequence"/>
</dbReference>
<evidence type="ECO:0000256" key="7">
    <source>
        <dbReference type="PROSITE-ProRule" id="PRU00433"/>
    </source>
</evidence>
<dbReference type="InterPro" id="IPR036909">
    <property type="entry name" value="Cyt_c-like_dom_sf"/>
</dbReference>
<evidence type="ECO:0000256" key="2">
    <source>
        <dbReference type="ARBA" id="ARBA00022617"/>
    </source>
</evidence>
<dbReference type="RefSeq" id="WP_059632830.1">
    <property type="nucleotide sequence ID" value="NZ_LOTK01000001.1"/>
</dbReference>
<accession>A0A102KNA5</accession>
<dbReference type="InterPro" id="IPR009056">
    <property type="entry name" value="Cyt_c-like_dom"/>
</dbReference>
<proteinExistence type="predicted"/>
<protein>
    <submittedName>
        <fullName evidence="11">Cytochrome-c peroxidase</fullName>
    </submittedName>
</protein>
<keyword evidence="11" id="KW-0575">Peroxidase</keyword>
<dbReference type="EMBL" id="LOTN01000024">
    <property type="protein sequence ID" value="KUZ91502.1"/>
    <property type="molecule type" value="Genomic_DNA"/>
</dbReference>
<comment type="caution">
    <text evidence="11">The sequence shown here is derived from an EMBL/GenBank/DDBJ whole genome shotgun (WGS) entry which is preliminary data.</text>
</comment>
<gene>
    <name evidence="11" type="ORF">WI38_12135</name>
</gene>
<feature type="region of interest" description="Disordered" evidence="8">
    <location>
        <begin position="147"/>
        <end position="166"/>
    </location>
</feature>
<dbReference type="PANTHER" id="PTHR30600:SF10">
    <property type="entry name" value="BLL6722 PROTEIN"/>
    <property type="match status" value="1"/>
</dbReference>
<comment type="subcellular location">
    <subcellularLocation>
        <location evidence="1">Cell envelope</location>
    </subcellularLocation>
</comment>
<keyword evidence="4 9" id="KW-0732">Signal</keyword>
<evidence type="ECO:0000256" key="1">
    <source>
        <dbReference type="ARBA" id="ARBA00004196"/>
    </source>
</evidence>
<keyword evidence="6 7" id="KW-0408">Iron</keyword>
<evidence type="ECO:0000256" key="4">
    <source>
        <dbReference type="ARBA" id="ARBA00022729"/>
    </source>
</evidence>
<feature type="signal peptide" evidence="9">
    <location>
        <begin position="1"/>
        <end position="31"/>
    </location>
</feature>
<dbReference type="AlphaFoldDB" id="A0A102KNA5"/>
<keyword evidence="2 7" id="KW-0349">Heme</keyword>
<evidence type="ECO:0000313" key="11">
    <source>
        <dbReference type="EMBL" id="KUZ91502.1"/>
    </source>
</evidence>
<dbReference type="Gene3D" id="1.10.760.10">
    <property type="entry name" value="Cytochrome c-like domain"/>
    <property type="match status" value="2"/>
</dbReference>
<dbReference type="PROSITE" id="PS51318">
    <property type="entry name" value="TAT"/>
    <property type="match status" value="1"/>
</dbReference>
<sequence>MHSNPTSFAFARSLIHAAAALALAAGLAALAGCDAGPGASAPVVSAAQAAPSSAPAVAPASRPQTRAQVFEGVKQMTALGKQLFFDPSLSGSGKLACASCHSAEHAFGPPNALSVQLGGDDMRRAGFRAVPSLKYLRGIPPFSEHFHDSPDEGDESVDAGPTGGLTWDGRVDTRDAQARIPLTSPFEMSSSPAKVAKAVRAAPYVDAFRKAFGDKVLGDDQATFDAVLRALDAFQQQPALFDPYTSKYDAYLAGKAQLTPAELRGLQLFNDEKKGNCASCHLSQRTLEGGPPQFSDFGLIAIGVPRNRALPVNRDPRFYDLGACGPERTDLKGRGEFCGLFRTPSLRNVATRKTFFHNGVYHSLEDVMRFYVQRDIHPEKFYPVVHGKVQRFDDLPKRYWDNINREPPFDRKPGDQPALNEAEIKDVIAFLNTLTDGYRAAATQASR</sequence>
<dbReference type="SUPFAM" id="SSF46626">
    <property type="entry name" value="Cytochrome c"/>
    <property type="match status" value="2"/>
</dbReference>
<feature type="domain" description="Cytochrome c" evidence="10">
    <location>
        <begin position="260"/>
        <end position="435"/>
    </location>
</feature>
<dbReference type="PROSITE" id="PS51007">
    <property type="entry name" value="CYTC"/>
    <property type="match status" value="2"/>
</dbReference>
<feature type="chain" id="PRO_5007112738" evidence="9">
    <location>
        <begin position="32"/>
        <end position="447"/>
    </location>
</feature>
<dbReference type="GO" id="GO:0046872">
    <property type="term" value="F:metal ion binding"/>
    <property type="evidence" value="ECO:0007669"/>
    <property type="project" value="UniProtKB-KW"/>
</dbReference>
<evidence type="ECO:0000256" key="5">
    <source>
        <dbReference type="ARBA" id="ARBA00023002"/>
    </source>
</evidence>
<evidence type="ECO:0000256" key="9">
    <source>
        <dbReference type="SAM" id="SignalP"/>
    </source>
</evidence>
<evidence type="ECO:0000256" key="3">
    <source>
        <dbReference type="ARBA" id="ARBA00022723"/>
    </source>
</evidence>
<dbReference type="PANTHER" id="PTHR30600">
    <property type="entry name" value="CYTOCHROME C PEROXIDASE-RELATED"/>
    <property type="match status" value="1"/>
</dbReference>
<reference evidence="11 12" key="1">
    <citation type="submission" date="2015-11" db="EMBL/GenBank/DDBJ databases">
        <title>Expanding the genomic diversity of Burkholderia species for the development of highly accurate diagnostics.</title>
        <authorList>
            <person name="Sahl J."/>
            <person name="Keim P."/>
            <person name="Wagner D."/>
        </authorList>
    </citation>
    <scope>NUCLEOTIDE SEQUENCE [LARGE SCALE GENOMIC DNA]</scope>
    <source>
        <strain evidence="11 12">RF32-BP4</strain>
    </source>
</reference>
<dbReference type="InterPro" id="IPR051395">
    <property type="entry name" value="Cytochrome_c_Peroxidase/MauG"/>
</dbReference>
<dbReference type="GO" id="GO:0020037">
    <property type="term" value="F:heme binding"/>
    <property type="evidence" value="ECO:0007669"/>
    <property type="project" value="InterPro"/>
</dbReference>